<feature type="transmembrane region" description="Helical" evidence="2">
    <location>
        <begin position="197"/>
        <end position="219"/>
    </location>
</feature>
<dbReference type="AlphaFoldDB" id="A0A6A6TBU2"/>
<dbReference type="OrthoDB" id="5396681at2759"/>
<evidence type="ECO:0000313" key="3">
    <source>
        <dbReference type="EMBL" id="KAF2656767.1"/>
    </source>
</evidence>
<feature type="region of interest" description="Disordered" evidence="1">
    <location>
        <begin position="235"/>
        <end position="256"/>
    </location>
</feature>
<sequence>MIGEEEDEDNFVFIEVEDHQVLKQIEDQTADLIMCLDSTMDSVSTFMDMYEHFQVHYDNGSPINGSPMKSAYGSDAILFALKEKKRWISEYRKKAQVLLSKVQNTRTLISSLLERQSGRNTNQQISALHSLEKQGQDENSTMRQLAEKNSRDSSSMRILTIITMIYLPCTINFYSTQFVNQKETATGKTTLVYTQNAWIFFAISVPLTLLTICIWWSWVNSENIVHVFRKRSSLPKSSRTGIPFLRNRKPPRGLPR</sequence>
<dbReference type="Proteomes" id="UP000799324">
    <property type="component" value="Unassembled WGS sequence"/>
</dbReference>
<evidence type="ECO:0000313" key="4">
    <source>
        <dbReference type="Proteomes" id="UP000799324"/>
    </source>
</evidence>
<organism evidence="3 4">
    <name type="scientific">Lophiostoma macrostomum CBS 122681</name>
    <dbReference type="NCBI Taxonomy" id="1314788"/>
    <lineage>
        <taxon>Eukaryota</taxon>
        <taxon>Fungi</taxon>
        <taxon>Dikarya</taxon>
        <taxon>Ascomycota</taxon>
        <taxon>Pezizomycotina</taxon>
        <taxon>Dothideomycetes</taxon>
        <taxon>Pleosporomycetidae</taxon>
        <taxon>Pleosporales</taxon>
        <taxon>Lophiostomataceae</taxon>
        <taxon>Lophiostoma</taxon>
    </lineage>
</organism>
<feature type="compositionally biased region" description="Basic residues" evidence="1">
    <location>
        <begin position="246"/>
        <end position="256"/>
    </location>
</feature>
<evidence type="ECO:0000256" key="2">
    <source>
        <dbReference type="SAM" id="Phobius"/>
    </source>
</evidence>
<reference evidence="3" key="1">
    <citation type="journal article" date="2020" name="Stud. Mycol.">
        <title>101 Dothideomycetes genomes: a test case for predicting lifestyles and emergence of pathogens.</title>
        <authorList>
            <person name="Haridas S."/>
            <person name="Albert R."/>
            <person name="Binder M."/>
            <person name="Bloem J."/>
            <person name="Labutti K."/>
            <person name="Salamov A."/>
            <person name="Andreopoulos B."/>
            <person name="Baker S."/>
            <person name="Barry K."/>
            <person name="Bills G."/>
            <person name="Bluhm B."/>
            <person name="Cannon C."/>
            <person name="Castanera R."/>
            <person name="Culley D."/>
            <person name="Daum C."/>
            <person name="Ezra D."/>
            <person name="Gonzalez J."/>
            <person name="Henrissat B."/>
            <person name="Kuo A."/>
            <person name="Liang C."/>
            <person name="Lipzen A."/>
            <person name="Lutzoni F."/>
            <person name="Magnuson J."/>
            <person name="Mondo S."/>
            <person name="Nolan M."/>
            <person name="Ohm R."/>
            <person name="Pangilinan J."/>
            <person name="Park H.-J."/>
            <person name="Ramirez L."/>
            <person name="Alfaro M."/>
            <person name="Sun H."/>
            <person name="Tritt A."/>
            <person name="Yoshinaga Y."/>
            <person name="Zwiers L.-H."/>
            <person name="Turgeon B."/>
            <person name="Goodwin S."/>
            <person name="Spatafora J."/>
            <person name="Crous P."/>
            <person name="Grigoriev I."/>
        </authorList>
    </citation>
    <scope>NUCLEOTIDE SEQUENCE</scope>
    <source>
        <strain evidence="3">CBS 122681</strain>
    </source>
</reference>
<dbReference type="Gene3D" id="1.20.58.340">
    <property type="entry name" value="Magnesium transport protein CorA, transmembrane region"/>
    <property type="match status" value="1"/>
</dbReference>
<keyword evidence="2" id="KW-1133">Transmembrane helix</keyword>
<gene>
    <name evidence="3" type="ORF">K491DRAFT_596212</name>
</gene>
<dbReference type="EMBL" id="MU004332">
    <property type="protein sequence ID" value="KAF2656767.1"/>
    <property type="molecule type" value="Genomic_DNA"/>
</dbReference>
<protein>
    <submittedName>
        <fullName evidence="3">Uncharacterized protein</fullName>
    </submittedName>
</protein>
<keyword evidence="2" id="KW-0472">Membrane</keyword>
<evidence type="ECO:0000256" key="1">
    <source>
        <dbReference type="SAM" id="MobiDB-lite"/>
    </source>
</evidence>
<accession>A0A6A6TBU2</accession>
<feature type="transmembrane region" description="Helical" evidence="2">
    <location>
        <begin position="158"/>
        <end position="177"/>
    </location>
</feature>
<proteinExistence type="predicted"/>
<name>A0A6A6TBU2_9PLEO</name>
<keyword evidence="2" id="KW-0812">Transmembrane</keyword>
<keyword evidence="4" id="KW-1185">Reference proteome</keyword>